<keyword evidence="2" id="KW-0472">Membrane</keyword>
<evidence type="ECO:0000256" key="2">
    <source>
        <dbReference type="SAM" id="Phobius"/>
    </source>
</evidence>
<dbReference type="EMBL" id="DUJU01000035">
    <property type="protein sequence ID" value="HIH93034.1"/>
    <property type="molecule type" value="Genomic_DNA"/>
</dbReference>
<evidence type="ECO:0000256" key="1">
    <source>
        <dbReference type="SAM" id="MobiDB-lite"/>
    </source>
</evidence>
<feature type="transmembrane region" description="Helical" evidence="2">
    <location>
        <begin position="39"/>
        <end position="59"/>
    </location>
</feature>
<comment type="caution">
    <text evidence="3">The sequence shown here is derived from an EMBL/GenBank/DDBJ whole genome shotgun (WGS) entry which is preliminary data.</text>
</comment>
<dbReference type="GeneID" id="1473585"/>
<dbReference type="Proteomes" id="UP000600774">
    <property type="component" value="Unassembled WGS sequence"/>
</dbReference>
<feature type="transmembrane region" description="Helical" evidence="2">
    <location>
        <begin position="79"/>
        <end position="99"/>
    </location>
</feature>
<dbReference type="AlphaFoldDB" id="A0A832W696"/>
<organism evidence="3 4">
    <name type="scientific">Methanosarcina acetivorans</name>
    <dbReference type="NCBI Taxonomy" id="2214"/>
    <lineage>
        <taxon>Archaea</taxon>
        <taxon>Methanobacteriati</taxon>
        <taxon>Methanobacteriota</taxon>
        <taxon>Stenosarchaea group</taxon>
        <taxon>Methanomicrobia</taxon>
        <taxon>Methanosarcinales</taxon>
        <taxon>Methanosarcinaceae</taxon>
        <taxon>Methanosarcina</taxon>
    </lineage>
</organism>
<evidence type="ECO:0008006" key="5">
    <source>
        <dbReference type="Google" id="ProtNLM"/>
    </source>
</evidence>
<feature type="compositionally biased region" description="Low complexity" evidence="1">
    <location>
        <begin position="127"/>
        <end position="137"/>
    </location>
</feature>
<dbReference type="OMA" id="HITYTVY"/>
<proteinExistence type="predicted"/>
<evidence type="ECO:0000313" key="4">
    <source>
        <dbReference type="Proteomes" id="UP000600774"/>
    </source>
</evidence>
<name>A0A832W696_9EURY</name>
<reference evidence="3" key="1">
    <citation type="journal article" date="2020" name="bioRxiv">
        <title>A rank-normalized archaeal taxonomy based on genome phylogeny resolves widespread incomplete and uneven classifications.</title>
        <authorList>
            <person name="Rinke C."/>
            <person name="Chuvochina M."/>
            <person name="Mussig A.J."/>
            <person name="Chaumeil P.-A."/>
            <person name="Waite D.W."/>
            <person name="Whitman W.B."/>
            <person name="Parks D.H."/>
            <person name="Hugenholtz P."/>
        </authorList>
    </citation>
    <scope>NUCLEOTIDE SEQUENCE</scope>
    <source>
        <strain evidence="3">UBA8876</strain>
    </source>
</reference>
<protein>
    <recommendedName>
        <fullName evidence="5">Transglutaminase-like domain-containing protein</fullName>
    </recommendedName>
</protein>
<dbReference type="SUPFAM" id="SSF54001">
    <property type="entry name" value="Cysteine proteinases"/>
    <property type="match status" value="1"/>
</dbReference>
<keyword evidence="2" id="KW-1133">Transmembrane helix</keyword>
<gene>
    <name evidence="3" type="ORF">HA338_03000</name>
</gene>
<evidence type="ECO:0000313" key="3">
    <source>
        <dbReference type="EMBL" id="HIH93034.1"/>
    </source>
</evidence>
<sequence length="413" mass="47061">MRWNWNKTLVGMFRLGLMLSSFSFVDQNELLLNKAFLPQIPVGLILLLILGIFILRHAYRTLKWYSACFKAKRYRTNVLVHFCLYLVVFSIALSIPVALGTTPSTHEYISQNSPHNDEVHPVTKQPTESSSTTESVTPAVDTSNFKTKPKTVDYTYILHGNRGHITYTVYGGLNDYLKGLPRSMTYYATPPKYIDFILRGLNDENQKQYLDPLVDEIKSITPNQDDQARIAISLVQNIDYDMAGFRSDNITGKYPYEVLYTGCGVCSEKSKLLAYLLRDLGYGVVIFHFDSHEAVGLKCPQQYSYKGTGYCFVESTSPTIITDSNGDYYISGTSDATAKLPDEFKTLQICDGNSFDSVSEEYNDNIKYHNLYSKMNSYPGTTLSQSDYNAWKSYHEEWQKLVDKYGIKFDVTY</sequence>
<dbReference type="InterPro" id="IPR038765">
    <property type="entry name" value="Papain-like_cys_pep_sf"/>
</dbReference>
<dbReference type="RefSeq" id="WP_011021701.1">
    <property type="nucleotide sequence ID" value="NZ_DUJU01000035.1"/>
</dbReference>
<keyword evidence="2" id="KW-0812">Transmembrane</keyword>
<accession>A0A832W696</accession>
<feature type="region of interest" description="Disordered" evidence="1">
    <location>
        <begin position="108"/>
        <end position="142"/>
    </location>
</feature>